<organism evidence="1 2">
    <name type="scientific">Canavalia gladiata</name>
    <name type="common">Sword bean</name>
    <name type="synonym">Dolichos gladiatus</name>
    <dbReference type="NCBI Taxonomy" id="3824"/>
    <lineage>
        <taxon>Eukaryota</taxon>
        <taxon>Viridiplantae</taxon>
        <taxon>Streptophyta</taxon>
        <taxon>Embryophyta</taxon>
        <taxon>Tracheophyta</taxon>
        <taxon>Spermatophyta</taxon>
        <taxon>Magnoliopsida</taxon>
        <taxon>eudicotyledons</taxon>
        <taxon>Gunneridae</taxon>
        <taxon>Pentapetalae</taxon>
        <taxon>rosids</taxon>
        <taxon>fabids</taxon>
        <taxon>Fabales</taxon>
        <taxon>Fabaceae</taxon>
        <taxon>Papilionoideae</taxon>
        <taxon>50 kb inversion clade</taxon>
        <taxon>NPAAA clade</taxon>
        <taxon>indigoferoid/millettioid clade</taxon>
        <taxon>Phaseoleae</taxon>
        <taxon>Canavalia</taxon>
    </lineage>
</organism>
<evidence type="ECO:0000313" key="1">
    <source>
        <dbReference type="EMBL" id="KAK7360338.1"/>
    </source>
</evidence>
<dbReference type="EMBL" id="JAYMYQ010000001">
    <property type="protein sequence ID" value="KAK7360338.1"/>
    <property type="molecule type" value="Genomic_DNA"/>
</dbReference>
<dbReference type="AlphaFoldDB" id="A0AAN9MZ85"/>
<dbReference type="Proteomes" id="UP001367508">
    <property type="component" value="Unassembled WGS sequence"/>
</dbReference>
<accession>A0AAN9MZ85</accession>
<protein>
    <submittedName>
        <fullName evidence="1">Uncharacterized protein</fullName>
    </submittedName>
</protein>
<sequence>MLLHLLNCYIGFQSELVIVKPCPVKLVNENTKLQHHVTLEVQQRHVRIGGSEHCRIRRSLESSMLPVVGLPYPYSQ</sequence>
<gene>
    <name evidence="1" type="ORF">VNO77_02324</name>
</gene>
<evidence type="ECO:0000313" key="2">
    <source>
        <dbReference type="Proteomes" id="UP001367508"/>
    </source>
</evidence>
<name>A0AAN9MZ85_CANGL</name>
<comment type="caution">
    <text evidence="1">The sequence shown here is derived from an EMBL/GenBank/DDBJ whole genome shotgun (WGS) entry which is preliminary data.</text>
</comment>
<keyword evidence="2" id="KW-1185">Reference proteome</keyword>
<reference evidence="1 2" key="1">
    <citation type="submission" date="2024-01" db="EMBL/GenBank/DDBJ databases">
        <title>The genomes of 5 underutilized Papilionoideae crops provide insights into root nodulation and disease resistanc.</title>
        <authorList>
            <person name="Jiang F."/>
        </authorList>
    </citation>
    <scope>NUCLEOTIDE SEQUENCE [LARGE SCALE GENOMIC DNA]</scope>
    <source>
        <strain evidence="1">LVBAO_FW01</strain>
        <tissue evidence="1">Leaves</tissue>
    </source>
</reference>
<proteinExistence type="predicted"/>